<feature type="chain" id="PRO_5042073309" evidence="1">
    <location>
        <begin position="19"/>
        <end position="72"/>
    </location>
</feature>
<gene>
    <name evidence="2" type="ORF">L210DRAFT_3548269</name>
</gene>
<reference evidence="2" key="2">
    <citation type="journal article" date="2020" name="Nat. Commun.">
        <title>Large-scale genome sequencing of mycorrhizal fungi provides insights into the early evolution of symbiotic traits.</title>
        <authorList>
            <person name="Miyauchi S."/>
            <person name="Kiss E."/>
            <person name="Kuo A."/>
            <person name="Drula E."/>
            <person name="Kohler A."/>
            <person name="Sanchez-Garcia M."/>
            <person name="Morin E."/>
            <person name="Andreopoulos B."/>
            <person name="Barry K.W."/>
            <person name="Bonito G."/>
            <person name="Buee M."/>
            <person name="Carver A."/>
            <person name="Chen C."/>
            <person name="Cichocki N."/>
            <person name="Clum A."/>
            <person name="Culley D."/>
            <person name="Crous P.W."/>
            <person name="Fauchery L."/>
            <person name="Girlanda M."/>
            <person name="Hayes R.D."/>
            <person name="Keri Z."/>
            <person name="LaButti K."/>
            <person name="Lipzen A."/>
            <person name="Lombard V."/>
            <person name="Magnuson J."/>
            <person name="Maillard F."/>
            <person name="Murat C."/>
            <person name="Nolan M."/>
            <person name="Ohm R.A."/>
            <person name="Pangilinan J."/>
            <person name="Pereira M.F."/>
            <person name="Perotto S."/>
            <person name="Peter M."/>
            <person name="Pfister S."/>
            <person name="Riley R."/>
            <person name="Sitrit Y."/>
            <person name="Stielow J.B."/>
            <person name="Szollosi G."/>
            <person name="Zifcakova L."/>
            <person name="Stursova M."/>
            <person name="Spatafora J.W."/>
            <person name="Tedersoo L."/>
            <person name="Vaario L.M."/>
            <person name="Yamada A."/>
            <person name="Yan M."/>
            <person name="Wang P."/>
            <person name="Xu J."/>
            <person name="Bruns T."/>
            <person name="Baldrian P."/>
            <person name="Vilgalys R."/>
            <person name="Dunand C."/>
            <person name="Henrissat B."/>
            <person name="Grigoriev I.V."/>
            <person name="Hibbett D."/>
            <person name="Nagy L.G."/>
            <person name="Martin F.M."/>
        </authorList>
    </citation>
    <scope>NUCLEOTIDE SEQUENCE</scope>
    <source>
        <strain evidence="2">BED1</strain>
    </source>
</reference>
<keyword evidence="1" id="KW-0732">Signal</keyword>
<dbReference type="Proteomes" id="UP001194468">
    <property type="component" value="Unassembled WGS sequence"/>
</dbReference>
<evidence type="ECO:0000313" key="3">
    <source>
        <dbReference type="Proteomes" id="UP001194468"/>
    </source>
</evidence>
<comment type="caution">
    <text evidence="2">The sequence shown here is derived from an EMBL/GenBank/DDBJ whole genome shotgun (WGS) entry which is preliminary data.</text>
</comment>
<keyword evidence="3" id="KW-1185">Reference proteome</keyword>
<evidence type="ECO:0000313" key="2">
    <source>
        <dbReference type="EMBL" id="KAF8436526.1"/>
    </source>
</evidence>
<accession>A0AAD4BQD0</accession>
<sequence length="72" mass="8046">MLARLTSVLLVLVVMTGAVVIEQFPSTYNMCTDICCQKAQNTPRGWQGTDCELAHQCVGKCPYEFCCNYYVS</sequence>
<name>A0AAD4BQD0_BOLED</name>
<feature type="non-terminal residue" evidence="2">
    <location>
        <position position="1"/>
    </location>
</feature>
<reference evidence="2" key="1">
    <citation type="submission" date="2019-10" db="EMBL/GenBank/DDBJ databases">
        <authorList>
            <consortium name="DOE Joint Genome Institute"/>
            <person name="Kuo A."/>
            <person name="Miyauchi S."/>
            <person name="Kiss E."/>
            <person name="Drula E."/>
            <person name="Kohler A."/>
            <person name="Sanchez-Garcia M."/>
            <person name="Andreopoulos B."/>
            <person name="Barry K.W."/>
            <person name="Bonito G."/>
            <person name="Buee M."/>
            <person name="Carver A."/>
            <person name="Chen C."/>
            <person name="Cichocki N."/>
            <person name="Clum A."/>
            <person name="Culley D."/>
            <person name="Crous P.W."/>
            <person name="Fauchery L."/>
            <person name="Girlanda M."/>
            <person name="Hayes R."/>
            <person name="Keri Z."/>
            <person name="LaButti K."/>
            <person name="Lipzen A."/>
            <person name="Lombard V."/>
            <person name="Magnuson J."/>
            <person name="Maillard F."/>
            <person name="Morin E."/>
            <person name="Murat C."/>
            <person name="Nolan M."/>
            <person name="Ohm R."/>
            <person name="Pangilinan J."/>
            <person name="Pereira M."/>
            <person name="Perotto S."/>
            <person name="Peter M."/>
            <person name="Riley R."/>
            <person name="Sitrit Y."/>
            <person name="Stielow B."/>
            <person name="Szollosi G."/>
            <person name="Zifcakova L."/>
            <person name="Stursova M."/>
            <person name="Spatafora J.W."/>
            <person name="Tedersoo L."/>
            <person name="Vaario L.-M."/>
            <person name="Yamada A."/>
            <person name="Yan M."/>
            <person name="Wang P."/>
            <person name="Xu J."/>
            <person name="Bruns T."/>
            <person name="Baldrian P."/>
            <person name="Vilgalys R."/>
            <person name="Henrissat B."/>
            <person name="Grigoriev I.V."/>
            <person name="Hibbett D."/>
            <person name="Nagy L.G."/>
            <person name="Martin F.M."/>
        </authorList>
    </citation>
    <scope>NUCLEOTIDE SEQUENCE</scope>
    <source>
        <strain evidence="2">BED1</strain>
    </source>
</reference>
<feature type="signal peptide" evidence="1">
    <location>
        <begin position="1"/>
        <end position="18"/>
    </location>
</feature>
<dbReference type="AlphaFoldDB" id="A0AAD4BQD0"/>
<proteinExistence type="predicted"/>
<evidence type="ECO:0000256" key="1">
    <source>
        <dbReference type="SAM" id="SignalP"/>
    </source>
</evidence>
<dbReference type="EMBL" id="WHUW01000021">
    <property type="protein sequence ID" value="KAF8436526.1"/>
    <property type="molecule type" value="Genomic_DNA"/>
</dbReference>
<protein>
    <submittedName>
        <fullName evidence="2">Uncharacterized protein</fullName>
    </submittedName>
</protein>
<organism evidence="2 3">
    <name type="scientific">Boletus edulis BED1</name>
    <dbReference type="NCBI Taxonomy" id="1328754"/>
    <lineage>
        <taxon>Eukaryota</taxon>
        <taxon>Fungi</taxon>
        <taxon>Dikarya</taxon>
        <taxon>Basidiomycota</taxon>
        <taxon>Agaricomycotina</taxon>
        <taxon>Agaricomycetes</taxon>
        <taxon>Agaricomycetidae</taxon>
        <taxon>Boletales</taxon>
        <taxon>Boletineae</taxon>
        <taxon>Boletaceae</taxon>
        <taxon>Boletoideae</taxon>
        <taxon>Boletus</taxon>
    </lineage>
</organism>